<keyword evidence="2" id="KW-0812">Transmembrane</keyword>
<evidence type="ECO:0000256" key="2">
    <source>
        <dbReference type="SAM" id="Phobius"/>
    </source>
</evidence>
<evidence type="ECO:0000313" key="4">
    <source>
        <dbReference type="Proteomes" id="UP001165136"/>
    </source>
</evidence>
<dbReference type="SUPFAM" id="SSF81995">
    <property type="entry name" value="beta-sandwich domain of Sec23/24"/>
    <property type="match status" value="1"/>
</dbReference>
<keyword evidence="4" id="KW-1185">Reference proteome</keyword>
<comment type="caution">
    <text evidence="3">The sequence shown here is derived from an EMBL/GenBank/DDBJ whole genome shotgun (WGS) entry which is preliminary data.</text>
</comment>
<evidence type="ECO:0000256" key="1">
    <source>
        <dbReference type="SAM" id="MobiDB-lite"/>
    </source>
</evidence>
<reference evidence="3" key="1">
    <citation type="submission" date="2023-03" db="EMBL/GenBank/DDBJ databases">
        <title>Amycolatopsis taiwanensis NBRC 103393.</title>
        <authorList>
            <person name="Ichikawa N."/>
            <person name="Sato H."/>
            <person name="Tonouchi N."/>
        </authorList>
    </citation>
    <scope>NUCLEOTIDE SEQUENCE</scope>
    <source>
        <strain evidence="3">NBRC 103393</strain>
    </source>
</reference>
<feature type="transmembrane region" description="Helical" evidence="2">
    <location>
        <begin position="137"/>
        <end position="157"/>
    </location>
</feature>
<dbReference type="EMBL" id="BSTI01000026">
    <property type="protein sequence ID" value="GLY70777.1"/>
    <property type="molecule type" value="Genomic_DNA"/>
</dbReference>
<dbReference type="RefSeq" id="WP_285490064.1">
    <property type="nucleotide sequence ID" value="NZ_BSTI01000026.1"/>
</dbReference>
<feature type="transmembrane region" description="Helical" evidence="2">
    <location>
        <begin position="198"/>
        <end position="216"/>
    </location>
</feature>
<feature type="region of interest" description="Disordered" evidence="1">
    <location>
        <begin position="1"/>
        <end position="50"/>
    </location>
</feature>
<organism evidence="3 4">
    <name type="scientific">Amycolatopsis taiwanensis</name>
    <dbReference type="NCBI Taxonomy" id="342230"/>
    <lineage>
        <taxon>Bacteria</taxon>
        <taxon>Bacillati</taxon>
        <taxon>Actinomycetota</taxon>
        <taxon>Actinomycetes</taxon>
        <taxon>Pseudonocardiales</taxon>
        <taxon>Pseudonocardiaceae</taxon>
        <taxon>Amycolatopsis</taxon>
    </lineage>
</organism>
<evidence type="ECO:0000313" key="3">
    <source>
        <dbReference type="EMBL" id="GLY70777.1"/>
    </source>
</evidence>
<feature type="compositionally biased region" description="Low complexity" evidence="1">
    <location>
        <begin position="32"/>
        <end position="50"/>
    </location>
</feature>
<accession>A0A9W6VKU0</accession>
<dbReference type="AlphaFoldDB" id="A0A9W6VKU0"/>
<keyword evidence="2" id="KW-0472">Membrane</keyword>
<keyword evidence="2" id="KW-1133">Transmembrane helix</keyword>
<feature type="transmembrane region" description="Helical" evidence="2">
    <location>
        <begin position="81"/>
        <end position="103"/>
    </location>
</feature>
<name>A0A9W6VKU0_9PSEU</name>
<proteinExistence type="predicted"/>
<sequence>MHPQQDPKAQPPQPAQFPVAPGYQQNQFYGTPQIQQQYPQQQYPQQQYPQQQYPQQAFPAAPPVALPPEPGAQPVDSALRLVIILMFVNLGLSVLTTVITLLLQESVIDYQLAHSHLSPDASPAELDLVRHALQVGLWTKLGATVLVAGLYIWRAYALRRGSRGAYIRLYYICIAGVLGIAYLIFAAQAPVWMRVEQGLQAAVLVVLLFAVSRKEVRYRFAKRRYS</sequence>
<dbReference type="Proteomes" id="UP001165136">
    <property type="component" value="Unassembled WGS sequence"/>
</dbReference>
<gene>
    <name evidence="3" type="ORF">Atai01_73960</name>
</gene>
<feature type="transmembrane region" description="Helical" evidence="2">
    <location>
        <begin position="169"/>
        <end position="192"/>
    </location>
</feature>
<protein>
    <submittedName>
        <fullName evidence="3">Uncharacterized protein</fullName>
    </submittedName>
</protein>